<comment type="function">
    <text evidence="10">Part of a complex that catalyzes the formation of methyl-coenzyme M and tetrahydromethanopterin from coenzyme M and methyl-tetrahydromethanopterin. This is an energy-conserving, sodium-ion translocating step.</text>
</comment>
<dbReference type="GO" id="GO:0005886">
    <property type="term" value="C:plasma membrane"/>
    <property type="evidence" value="ECO:0007669"/>
    <property type="project" value="UniProtKB-SubCell"/>
</dbReference>
<evidence type="ECO:0000256" key="7">
    <source>
        <dbReference type="ARBA" id="ARBA00022989"/>
    </source>
</evidence>
<dbReference type="AlphaFoldDB" id="A0A0P8AEZ9"/>
<dbReference type="EMBL" id="LKCM01000200">
    <property type="protein sequence ID" value="KPQ42841.1"/>
    <property type="molecule type" value="Genomic_DNA"/>
</dbReference>
<reference evidence="11 12" key="1">
    <citation type="submission" date="2015-09" db="EMBL/GenBank/DDBJ databases">
        <title>A metagenomics-based metabolic model of nitrate-dependent anaerobic oxidation of methane by Methanoperedens-like archaea.</title>
        <authorList>
            <person name="Arshad A."/>
            <person name="Speth D.R."/>
            <person name="De Graaf R.M."/>
            <person name="Op Den Camp H.J."/>
            <person name="Jetten M.S."/>
            <person name="Welte C.U."/>
        </authorList>
    </citation>
    <scope>NUCLEOTIDE SEQUENCE [LARGE SCALE GENOMIC DNA]</scope>
</reference>
<evidence type="ECO:0000256" key="10">
    <source>
        <dbReference type="HAMAP-Rule" id="MF_01500"/>
    </source>
</evidence>
<dbReference type="GO" id="GO:0030269">
    <property type="term" value="F:tetrahydromethanopterin S-methyltransferase activity"/>
    <property type="evidence" value="ECO:0007669"/>
    <property type="project" value="UniProtKB-UniRule"/>
</dbReference>
<evidence type="ECO:0000256" key="6">
    <source>
        <dbReference type="ARBA" id="ARBA00022967"/>
    </source>
</evidence>
<gene>
    <name evidence="10 11" type="primary">mtrG</name>
    <name evidence="11" type="ORF">MPEBLZ_02585</name>
</gene>
<comment type="subcellular location">
    <subcellularLocation>
        <location evidence="10">Cell membrane</location>
        <topology evidence="10">Single-pass membrane protein</topology>
    </subcellularLocation>
</comment>
<evidence type="ECO:0000256" key="9">
    <source>
        <dbReference type="ARBA" id="ARBA00023136"/>
    </source>
</evidence>
<dbReference type="GO" id="GO:0032259">
    <property type="term" value="P:methylation"/>
    <property type="evidence" value="ECO:0007669"/>
    <property type="project" value="UniProtKB-KW"/>
</dbReference>
<name>A0A0P8AEZ9_9EURY</name>
<comment type="caution">
    <text evidence="11">The sequence shown here is derived from an EMBL/GenBank/DDBJ whole genome shotgun (WGS) entry which is preliminary data.</text>
</comment>
<keyword evidence="9 10" id="KW-0472">Membrane</keyword>
<keyword evidence="6 10" id="KW-1278">Translocase</keyword>
<dbReference type="EC" id="7.2.1.4" evidence="10"/>
<accession>A0A0P8AEZ9</accession>
<evidence type="ECO:0000256" key="5">
    <source>
        <dbReference type="ARBA" id="ARBA00022692"/>
    </source>
</evidence>
<keyword evidence="7 10" id="KW-1133">Transmembrane helix</keyword>
<dbReference type="GO" id="GO:0006730">
    <property type="term" value="P:one-carbon metabolic process"/>
    <property type="evidence" value="ECO:0007669"/>
    <property type="project" value="UniProtKB-UniRule"/>
</dbReference>
<protein>
    <recommendedName>
        <fullName evidence="10">Tetrahydromethanopterin S-methyltransferase subunit G</fullName>
        <ecNumber evidence="10">7.2.1.4</ecNumber>
    </recommendedName>
    <alternativeName>
        <fullName evidence="10">N5-methyltetrahydromethanopterin--coenzyme M methyltransferase subunit G</fullName>
    </alternativeName>
</protein>
<dbReference type="HAMAP" id="MF_01500">
    <property type="entry name" value="MtrG"/>
    <property type="match status" value="1"/>
</dbReference>
<dbReference type="Pfam" id="PF04210">
    <property type="entry name" value="MtrG"/>
    <property type="match status" value="1"/>
</dbReference>
<keyword evidence="3 10" id="KW-0489">Methyltransferase</keyword>
<keyword evidence="4 10" id="KW-0808">Transferase</keyword>
<comment type="similarity">
    <text evidence="10">Belongs to the MtrG family.</text>
</comment>
<evidence type="ECO:0000256" key="3">
    <source>
        <dbReference type="ARBA" id="ARBA00022603"/>
    </source>
</evidence>
<dbReference type="InterPro" id="IPR005866">
    <property type="entry name" value="THM_MeTrfase_su_G"/>
</dbReference>
<evidence type="ECO:0000313" key="12">
    <source>
        <dbReference type="Proteomes" id="UP000050360"/>
    </source>
</evidence>
<dbReference type="Proteomes" id="UP000050360">
    <property type="component" value="Unassembled WGS sequence"/>
</dbReference>
<evidence type="ECO:0000256" key="8">
    <source>
        <dbReference type="ARBA" id="ARBA00022994"/>
    </source>
</evidence>
<dbReference type="UniPathway" id="UPA00640">
    <property type="reaction ID" value="UER00698"/>
</dbReference>
<keyword evidence="2 10" id="KW-0554">One-carbon metabolism</keyword>
<comment type="catalytic activity">
    <reaction evidence="10">
        <text>5-methyl-5,6,7,8-tetrahydromethanopterin + coenzyme M + 2 Na(+)(in) = 5,6,7,8-tetrahydromethanopterin + methyl-coenzyme M + 2 Na(+)(out)</text>
        <dbReference type="Rhea" id="RHEA:53492"/>
        <dbReference type="ChEBI" id="CHEBI:29101"/>
        <dbReference type="ChEBI" id="CHEBI:58103"/>
        <dbReference type="ChEBI" id="CHEBI:58116"/>
        <dbReference type="ChEBI" id="CHEBI:58286"/>
        <dbReference type="ChEBI" id="CHEBI:58319"/>
        <dbReference type="EC" id="7.2.1.4"/>
    </reaction>
</comment>
<dbReference type="GO" id="GO:0019386">
    <property type="term" value="P:methanogenesis, from carbon dioxide"/>
    <property type="evidence" value="ECO:0007669"/>
    <property type="project" value="UniProtKB-UniRule"/>
</dbReference>
<feature type="transmembrane region" description="Helical" evidence="10">
    <location>
        <begin position="49"/>
        <end position="69"/>
    </location>
</feature>
<comment type="pathway">
    <text evidence="10">One-carbon metabolism; methanogenesis from CO(2); methyl-coenzyme M from 5,10-methylene-5,6,7,8-tetrahydromethanopterin: step 2/2.</text>
</comment>
<organism evidence="11 12">
    <name type="scientific">Candidatus Methanoperedens nitratireducens</name>
    <dbReference type="NCBI Taxonomy" id="1392998"/>
    <lineage>
        <taxon>Archaea</taxon>
        <taxon>Methanobacteriati</taxon>
        <taxon>Methanobacteriota</taxon>
        <taxon>Stenosarchaea group</taxon>
        <taxon>Methanomicrobia</taxon>
        <taxon>Methanosarcinales</taxon>
        <taxon>ANME-2 cluster</taxon>
        <taxon>Candidatus Methanoperedentaceae</taxon>
        <taxon>Candidatus Methanoperedens</taxon>
    </lineage>
</organism>
<keyword evidence="5 10" id="KW-0812">Transmembrane</keyword>
<evidence type="ECO:0000256" key="4">
    <source>
        <dbReference type="ARBA" id="ARBA00022679"/>
    </source>
</evidence>
<comment type="subunit">
    <text evidence="10">The complex is composed of 8 subunits; MtrA, MtrB, MtrC, MtrD, MtrE, MtrF, MtrG and MtrH.</text>
</comment>
<evidence type="ECO:0000313" key="11">
    <source>
        <dbReference type="EMBL" id="KPQ42841.1"/>
    </source>
</evidence>
<keyword evidence="1 10" id="KW-1003">Cell membrane</keyword>
<proteinExistence type="inferred from homology"/>
<keyword evidence="8 10" id="KW-0484">Methanogenesis</keyword>
<sequence length="89" mass="9951">MAEKVPIVIVDPEDYKNILQKLDEIDEKIEFTNSEIHQRYGKKIGRDIGILYGICASLMIVVVYLLLLLSPALSNPVLINAVKKALGLE</sequence>
<evidence type="ECO:0000256" key="2">
    <source>
        <dbReference type="ARBA" id="ARBA00022563"/>
    </source>
</evidence>
<evidence type="ECO:0000256" key="1">
    <source>
        <dbReference type="ARBA" id="ARBA00022475"/>
    </source>
</evidence>
<dbReference type="NCBIfam" id="TIGR01149">
    <property type="entry name" value="mtrG"/>
    <property type="match status" value="1"/>
</dbReference>